<dbReference type="GO" id="GO:0008168">
    <property type="term" value="F:methyltransferase activity"/>
    <property type="evidence" value="ECO:0007669"/>
    <property type="project" value="UniProtKB-KW"/>
</dbReference>
<dbReference type="SUPFAM" id="SSF53335">
    <property type="entry name" value="S-adenosyl-L-methionine-dependent methyltransferases"/>
    <property type="match status" value="1"/>
</dbReference>
<dbReference type="GO" id="GO:0032259">
    <property type="term" value="P:methylation"/>
    <property type="evidence" value="ECO:0007669"/>
    <property type="project" value="UniProtKB-KW"/>
</dbReference>
<dbReference type="InterPro" id="IPR050723">
    <property type="entry name" value="CFA/CMAS"/>
</dbReference>
<dbReference type="KEGG" id="kox:KOX_18905"/>
<evidence type="ECO:0000256" key="1">
    <source>
        <dbReference type="ARBA" id="ARBA00010815"/>
    </source>
</evidence>
<dbReference type="CDD" id="cd02440">
    <property type="entry name" value="AdoMet_MTases"/>
    <property type="match status" value="1"/>
</dbReference>
<keyword evidence="5" id="KW-0443">Lipid metabolism</keyword>
<dbReference type="PATRIC" id="fig|1006551.4.peg.3783"/>
<evidence type="ECO:0000313" key="8">
    <source>
        <dbReference type="Proteomes" id="UP000007843"/>
    </source>
</evidence>
<comment type="similarity">
    <text evidence="1">Belongs to the CFA/CMAS family.</text>
</comment>
<dbReference type="Pfam" id="PF02353">
    <property type="entry name" value="CMAS"/>
    <property type="match status" value="1"/>
</dbReference>
<reference evidence="7 8" key="1">
    <citation type="journal article" date="2012" name="J. Bacteriol.">
        <title>Complete genome sequence of Klebsiella oxytoca KCTC 1686, used in production of 2,3-butanediol.</title>
        <authorList>
            <person name="Shin S.H."/>
            <person name="Kim S."/>
            <person name="Kim J.Y."/>
            <person name="Lee S."/>
            <person name="Um Y."/>
            <person name="Oh M.K."/>
            <person name="Kim Y.R."/>
            <person name="Lee J."/>
            <person name="Yang K.S."/>
        </authorList>
    </citation>
    <scope>NUCLEOTIDE SEQUENCE [LARGE SCALE GENOMIC DNA]</scope>
    <source>
        <strain evidence="8">ATCC 8724 / DSM 4798 / JCM 20051 / NBRC 3318 / NRRL B-199 / KCTC 1686</strain>
    </source>
</reference>
<keyword evidence="2" id="KW-0489">Methyltransferase</keyword>
<dbReference type="HOGENOM" id="CLU_026434_0_2_6"/>
<evidence type="ECO:0000256" key="4">
    <source>
        <dbReference type="ARBA" id="ARBA00022691"/>
    </source>
</evidence>
<dbReference type="PANTHER" id="PTHR43667:SF2">
    <property type="entry name" value="FATTY ACID C-METHYL TRANSFERASE"/>
    <property type="match status" value="1"/>
</dbReference>
<evidence type="ECO:0000256" key="3">
    <source>
        <dbReference type="ARBA" id="ARBA00022679"/>
    </source>
</evidence>
<name>A0A0H3HAU2_KLEM8</name>
<evidence type="ECO:0000313" key="7">
    <source>
        <dbReference type="EMBL" id="AEX05503.1"/>
    </source>
</evidence>
<accession>A0A0H3HAU2</accession>
<protein>
    <submittedName>
        <fullName evidence="7">Cyclopropane-fatty-acyl-phospholipid synthase</fullName>
    </submittedName>
</protein>
<evidence type="ECO:0000256" key="5">
    <source>
        <dbReference type="ARBA" id="ARBA00023098"/>
    </source>
</evidence>
<keyword evidence="3" id="KW-0808">Transferase</keyword>
<gene>
    <name evidence="7" type="ordered locus">KOX_18905</name>
</gene>
<dbReference type="EMBL" id="CP003218">
    <property type="protein sequence ID" value="AEX05503.1"/>
    <property type="molecule type" value="Genomic_DNA"/>
</dbReference>
<sequence length="407" mass="46790">MTDPVFALEPDIPRNVRIARWLLFRLLSGIREGALTVREGAQTFHFGDPAAALRAEVHVLSSGVYRRLLTGGSLAAAEAWMDGEWESQQLTPLLQILARNGQVLERLERGFRLLSKPVERLRHWTRRNSRAQAKANIAAHYDLGNDFYAHFLDDELLYSSALFTDDGQDLTQAQRAKMARLCERLALTPGDHLLEIGTGWGAMAEYAARHYGCRVTTTTLSQEQFQWANARIARAGLQDRVEVLLCDYRDLTGQYDKLLSVEMIEAVGQRYLPAFFRTCQARLRPGGRMAIQAITIQDQRYRGYSKNVDFIQRYIFPGGFLPSITAMNELMTRHTDFVVRDLFDMGPDYARTLAHWRQRFIHAWQDIEKLGFDDRFRRMWLYYFGYCEAGFNARTISVVQLTAERTS</sequence>
<keyword evidence="4" id="KW-0949">S-adenosyl-L-methionine</keyword>
<evidence type="ECO:0000256" key="2">
    <source>
        <dbReference type="ARBA" id="ARBA00022603"/>
    </source>
</evidence>
<dbReference type="PIRSF" id="PIRSF003085">
    <property type="entry name" value="CMAS"/>
    <property type="match status" value="1"/>
</dbReference>
<dbReference type="InterPro" id="IPR029063">
    <property type="entry name" value="SAM-dependent_MTases_sf"/>
</dbReference>
<dbReference type="GO" id="GO:0008610">
    <property type="term" value="P:lipid biosynthetic process"/>
    <property type="evidence" value="ECO:0007669"/>
    <property type="project" value="InterPro"/>
</dbReference>
<dbReference type="PANTHER" id="PTHR43667">
    <property type="entry name" value="CYCLOPROPANE-FATTY-ACYL-PHOSPHOLIPID SYNTHASE"/>
    <property type="match status" value="1"/>
</dbReference>
<feature type="active site" evidence="6">
    <location>
        <position position="387"/>
    </location>
</feature>
<dbReference type="Proteomes" id="UP000007843">
    <property type="component" value="Chromosome"/>
</dbReference>
<dbReference type="Gene3D" id="3.40.50.150">
    <property type="entry name" value="Vaccinia Virus protein VP39"/>
    <property type="match status" value="1"/>
</dbReference>
<proteinExistence type="inferred from homology"/>
<evidence type="ECO:0000256" key="6">
    <source>
        <dbReference type="PIRSR" id="PIRSR003085-1"/>
    </source>
</evidence>
<organism evidence="7 8">
    <name type="scientific">Klebsiella michiganensis (strain ATCC 8724 / DSM 4798 / JCM 20051 / NBRC 3318 / NRRL B-199 / KCTC 1686 / BUCSAV 143 / CCM 1901)</name>
    <dbReference type="NCBI Taxonomy" id="1006551"/>
    <lineage>
        <taxon>Bacteria</taxon>
        <taxon>Pseudomonadati</taxon>
        <taxon>Pseudomonadota</taxon>
        <taxon>Gammaproteobacteria</taxon>
        <taxon>Enterobacterales</taxon>
        <taxon>Enterobacteriaceae</taxon>
        <taxon>Klebsiella/Raoultella group</taxon>
        <taxon>Klebsiella</taxon>
    </lineage>
</organism>
<dbReference type="AlphaFoldDB" id="A0A0H3HAU2"/>
<dbReference type="InterPro" id="IPR003333">
    <property type="entry name" value="CMAS"/>
</dbReference>
<dbReference type="RefSeq" id="WP_014229095.1">
    <property type="nucleotide sequence ID" value="NC_016612.1"/>
</dbReference>